<evidence type="ECO:0000256" key="1">
    <source>
        <dbReference type="SAM" id="Phobius"/>
    </source>
</evidence>
<evidence type="ECO:0000313" key="3">
    <source>
        <dbReference type="EMBL" id="MFC5454172.1"/>
    </source>
</evidence>
<keyword evidence="1" id="KW-1133">Transmembrane helix</keyword>
<feature type="transmembrane region" description="Helical" evidence="1">
    <location>
        <begin position="34"/>
        <end position="52"/>
    </location>
</feature>
<keyword evidence="4" id="KW-1185">Reference proteome</keyword>
<keyword evidence="1" id="KW-0812">Transmembrane</keyword>
<evidence type="ECO:0000313" key="4">
    <source>
        <dbReference type="Proteomes" id="UP001596052"/>
    </source>
</evidence>
<dbReference type="InterPro" id="IPR025403">
    <property type="entry name" value="TgpA-like_C"/>
</dbReference>
<gene>
    <name evidence="3" type="ORF">ACFQDI_04825</name>
</gene>
<reference evidence="4" key="1">
    <citation type="journal article" date="2019" name="Int. J. Syst. Evol. Microbiol.">
        <title>The Global Catalogue of Microorganisms (GCM) 10K type strain sequencing project: providing services to taxonomists for standard genome sequencing and annotation.</title>
        <authorList>
            <consortium name="The Broad Institute Genomics Platform"/>
            <consortium name="The Broad Institute Genome Sequencing Center for Infectious Disease"/>
            <person name="Wu L."/>
            <person name="Ma J."/>
        </authorList>
    </citation>
    <scope>NUCLEOTIDE SEQUENCE [LARGE SCALE GENOMIC DNA]</scope>
    <source>
        <strain evidence="4">CGMCC 4.1469</strain>
    </source>
</reference>
<feature type="transmembrane region" description="Helical" evidence="1">
    <location>
        <begin position="329"/>
        <end position="347"/>
    </location>
</feature>
<proteinExistence type="predicted"/>
<comment type="caution">
    <text evidence="3">The sequence shown here is derived from an EMBL/GenBank/DDBJ whole genome shotgun (WGS) entry which is preliminary data.</text>
</comment>
<feature type="domain" description="Protein-glutamine gamma-glutamyltransferase-like C-terminal" evidence="2">
    <location>
        <begin position="403"/>
        <end position="473"/>
    </location>
</feature>
<dbReference type="Pfam" id="PF13559">
    <property type="entry name" value="DUF4129"/>
    <property type="match status" value="1"/>
</dbReference>
<feature type="transmembrane region" description="Helical" evidence="1">
    <location>
        <begin position="246"/>
        <end position="265"/>
    </location>
</feature>
<dbReference type="Proteomes" id="UP001596052">
    <property type="component" value="Unassembled WGS sequence"/>
</dbReference>
<sequence length="482" mass="53945">MRLEDITFTLRPRRPWEAVDLGCAMVRRDFGRILVLWACTVLPLWAGVCVLLRETPAVIPLAVWWLKPLYDRVPLFFLSRAAFGVRPGFFETLRQWPRLWLMNLLPALLWRRLSFIRSFALPAQMLEGLRGSAVKRRIKILAMDGGSSGVSTTLAFSNIELVAWLGLMWGTYGLLPESAQLDWDGLVQSMDFESTIPNAFLWWGAVCHMVIVTLVEPFYVGAGFALYLNCRTRIEGWDVELAFRRLATRLTAGAAAVVLAVLALFGSPAGGRAADAETAVREVLADPVFEIHKRTSWEWEKGEKEKERAAWREKTKGGSVDFASTKMLLLFWAPLVGLALWLILYLVRNRDLFTSRGTGKAAVQAPKVLMGMNITRESLPEDIVAAARAAWAGGDCKVALSLLYRGALSWLVNRRRLPIADSDTEEDCVVQVMRAGEKAEADYFRQLTGAWVQAAYAVLPVSDEEMARLCDTWPFAERGGES</sequence>
<feature type="transmembrane region" description="Helical" evidence="1">
    <location>
        <begin position="200"/>
        <end position="226"/>
    </location>
</feature>
<feature type="transmembrane region" description="Helical" evidence="1">
    <location>
        <begin position="150"/>
        <end position="172"/>
    </location>
</feature>
<dbReference type="EMBL" id="JBHSMQ010000001">
    <property type="protein sequence ID" value="MFC5454172.1"/>
    <property type="molecule type" value="Genomic_DNA"/>
</dbReference>
<name>A0ABW0KN87_9BACT</name>
<dbReference type="RefSeq" id="WP_377163974.1">
    <property type="nucleotide sequence ID" value="NZ_JBHSMQ010000001.1"/>
</dbReference>
<organism evidence="3 4">
    <name type="scientific">Prosthecobacter fluviatilis</name>
    <dbReference type="NCBI Taxonomy" id="445931"/>
    <lineage>
        <taxon>Bacteria</taxon>
        <taxon>Pseudomonadati</taxon>
        <taxon>Verrucomicrobiota</taxon>
        <taxon>Verrucomicrobiia</taxon>
        <taxon>Verrucomicrobiales</taxon>
        <taxon>Verrucomicrobiaceae</taxon>
        <taxon>Prosthecobacter</taxon>
    </lineage>
</organism>
<protein>
    <submittedName>
        <fullName evidence="3">DUF4129 domain-containing protein</fullName>
    </submittedName>
</protein>
<accession>A0ABW0KN87</accession>
<evidence type="ECO:0000259" key="2">
    <source>
        <dbReference type="Pfam" id="PF13559"/>
    </source>
</evidence>
<keyword evidence="1" id="KW-0472">Membrane</keyword>